<evidence type="ECO:0000256" key="2">
    <source>
        <dbReference type="ARBA" id="ARBA00023242"/>
    </source>
</evidence>
<reference evidence="5 6" key="1">
    <citation type="submission" date="2014-04" db="EMBL/GenBank/DDBJ databases">
        <authorList>
            <consortium name="DOE Joint Genome Institute"/>
            <person name="Kuo A."/>
            <person name="Girlanda M."/>
            <person name="Perotto S."/>
            <person name="Kohler A."/>
            <person name="Nagy L.G."/>
            <person name="Floudas D."/>
            <person name="Copeland A."/>
            <person name="Barry K.W."/>
            <person name="Cichocki N."/>
            <person name="Veneault-Fourrey C."/>
            <person name="LaButti K."/>
            <person name="Lindquist E.A."/>
            <person name="Lipzen A."/>
            <person name="Lundell T."/>
            <person name="Morin E."/>
            <person name="Murat C."/>
            <person name="Sun H."/>
            <person name="Tunlid A."/>
            <person name="Henrissat B."/>
            <person name="Grigoriev I.V."/>
            <person name="Hibbett D.S."/>
            <person name="Martin F."/>
            <person name="Nordberg H.P."/>
            <person name="Cantor M.N."/>
            <person name="Hua S.X."/>
        </authorList>
    </citation>
    <scope>NUCLEOTIDE SEQUENCE [LARGE SCALE GENOMIC DNA]</scope>
    <source>
        <strain evidence="5 6">MUT 4182</strain>
    </source>
</reference>
<dbReference type="GO" id="GO:0032259">
    <property type="term" value="P:methylation"/>
    <property type="evidence" value="ECO:0007669"/>
    <property type="project" value="InterPro"/>
</dbReference>
<dbReference type="GO" id="GO:0005634">
    <property type="term" value="C:nucleus"/>
    <property type="evidence" value="ECO:0007669"/>
    <property type="project" value="UniProtKB-SubCell"/>
</dbReference>
<dbReference type="GO" id="GO:0003729">
    <property type="term" value="F:mRNA binding"/>
    <property type="evidence" value="ECO:0007669"/>
    <property type="project" value="TreeGrafter"/>
</dbReference>
<feature type="compositionally biased region" description="Polar residues" evidence="4">
    <location>
        <begin position="63"/>
        <end position="73"/>
    </location>
</feature>
<comment type="similarity">
    <text evidence="3">Belongs to the MT-A70-like family.</text>
</comment>
<dbReference type="PROSITE" id="PS51592">
    <property type="entry name" value="SAM_MTA70L_2"/>
    <property type="match status" value="1"/>
</dbReference>
<keyword evidence="2" id="KW-0539">Nucleus</keyword>
<evidence type="ECO:0008006" key="7">
    <source>
        <dbReference type="Google" id="ProtNLM"/>
    </source>
</evidence>
<evidence type="ECO:0000256" key="1">
    <source>
        <dbReference type="ARBA" id="ARBA00004123"/>
    </source>
</evidence>
<evidence type="ECO:0000256" key="4">
    <source>
        <dbReference type="SAM" id="MobiDB-lite"/>
    </source>
</evidence>
<accession>A0A0C3L7H7</accession>
<evidence type="ECO:0000256" key="3">
    <source>
        <dbReference type="PROSITE-ProRule" id="PRU00489"/>
    </source>
</evidence>
<dbReference type="InterPro" id="IPR002052">
    <property type="entry name" value="DNA_methylase_N6_adenine_CS"/>
</dbReference>
<dbReference type="PROSITE" id="PS00092">
    <property type="entry name" value="N6_MTASE"/>
    <property type="match status" value="1"/>
</dbReference>
<dbReference type="GO" id="GO:0036396">
    <property type="term" value="C:RNA N6-methyladenosine methyltransferase complex"/>
    <property type="evidence" value="ECO:0007669"/>
    <property type="project" value="TreeGrafter"/>
</dbReference>
<dbReference type="SUPFAM" id="SSF53335">
    <property type="entry name" value="S-adenosyl-L-methionine-dependent methyltransferases"/>
    <property type="match status" value="1"/>
</dbReference>
<name>A0A0C3L7H7_9AGAM</name>
<dbReference type="EMBL" id="KN823383">
    <property type="protein sequence ID" value="KIO17447.1"/>
    <property type="molecule type" value="Genomic_DNA"/>
</dbReference>
<gene>
    <name evidence="5" type="ORF">M407DRAFT_228348</name>
</gene>
<dbReference type="AlphaFoldDB" id="A0A0C3L7H7"/>
<sequence length="658" mass="70526">MDSTIASAHALLSQHAILTNQVRSMQREHRHRLAQLHSPPHSLLSLPPLPSPPLSPPTSPPTQKRSVFQQPQQPARPILRPDLPPSKQAKMARYPNYVAEEETIRNDYSQRYVDSGEWPQNWVQGAEPERRFEEYPKQQRLLGLKKASVAAVGNPPMHIPLSALSSLVTSTPSVPKFDSILIDPPYSSSFSWDELENIPIPTLAADPSFVFLWVGSGAGEGLEKGRALLAKWGYRRCEDVVWIKTNNESNRGPGTDPPTTSLLTRTKQHCLMGIRGTVRRSTDSWFVHCNIDTDVIIWEGDPSDPTRKPPEMYTLIENFCLGLRRLEIFGRPYSLRPGWVTCGDFELTPDLIDETGARDWDQNVFENELPRDGLGRAVVPMSQEIDILRPKSPNRGHASQGSQGGSVGSIPPQFTGGQQAANMGMGGGGGLPPRPMNMNQQNARNPNGAFSGGVGLGIRAQQPQQPMPQHLGYGGMPGMGPMMNQQGMMGGAGPGGAFGGMGAGRGMMPPNMAQMQGMVGPMGGMGGMGGMPGMGGMGGMPGMGGMGMSHGMMGGMDPNMNMGMNMGMQGMAGGPAQFQHQQVSQYQPGYGEMMFDPNAGMMGGSNPGMMQFNGGVGPAGGMPNMMGGMPMNMNMNMMGGDESWNAGPGAGGWHGGMQ</sequence>
<dbReference type="Proteomes" id="UP000054248">
    <property type="component" value="Unassembled WGS sequence"/>
</dbReference>
<dbReference type="InterPro" id="IPR045123">
    <property type="entry name" value="METTL14-like"/>
</dbReference>
<keyword evidence="6" id="KW-1185">Reference proteome</keyword>
<dbReference type="PROSITE" id="PS51143">
    <property type="entry name" value="MT_A70"/>
    <property type="match status" value="1"/>
</dbReference>
<comment type="subcellular location">
    <subcellularLocation>
        <location evidence="1">Nucleus</location>
    </subcellularLocation>
</comment>
<dbReference type="InterPro" id="IPR007757">
    <property type="entry name" value="MT-A70-like"/>
</dbReference>
<dbReference type="InterPro" id="IPR029063">
    <property type="entry name" value="SAM-dependent_MTases_sf"/>
</dbReference>
<dbReference type="OrthoDB" id="14833at2759"/>
<proteinExistence type="inferred from homology"/>
<dbReference type="Pfam" id="PF05063">
    <property type="entry name" value="MT-A70"/>
    <property type="match status" value="1"/>
</dbReference>
<protein>
    <recommendedName>
        <fullName evidence="7">MT-A70-domain-containing protein</fullName>
    </recommendedName>
</protein>
<reference evidence="6" key="2">
    <citation type="submission" date="2015-01" db="EMBL/GenBank/DDBJ databases">
        <title>Evolutionary Origins and Diversification of the Mycorrhizal Mutualists.</title>
        <authorList>
            <consortium name="DOE Joint Genome Institute"/>
            <consortium name="Mycorrhizal Genomics Consortium"/>
            <person name="Kohler A."/>
            <person name="Kuo A."/>
            <person name="Nagy L.G."/>
            <person name="Floudas D."/>
            <person name="Copeland A."/>
            <person name="Barry K.W."/>
            <person name="Cichocki N."/>
            <person name="Veneault-Fourrey C."/>
            <person name="LaButti K."/>
            <person name="Lindquist E.A."/>
            <person name="Lipzen A."/>
            <person name="Lundell T."/>
            <person name="Morin E."/>
            <person name="Murat C."/>
            <person name="Riley R."/>
            <person name="Ohm R."/>
            <person name="Sun H."/>
            <person name="Tunlid A."/>
            <person name="Henrissat B."/>
            <person name="Grigoriev I.V."/>
            <person name="Hibbett D.S."/>
            <person name="Martin F."/>
        </authorList>
    </citation>
    <scope>NUCLEOTIDE SEQUENCE [LARGE SCALE GENOMIC DNA]</scope>
    <source>
        <strain evidence="6">MUT 4182</strain>
    </source>
</reference>
<dbReference type="STRING" id="1051891.A0A0C3L7H7"/>
<dbReference type="HOGENOM" id="CLU_030886_0_0_1"/>
<evidence type="ECO:0000313" key="6">
    <source>
        <dbReference type="Proteomes" id="UP000054248"/>
    </source>
</evidence>
<dbReference type="PANTHER" id="PTHR13107:SF0">
    <property type="entry name" value="N6-ADENOSINE-METHYLTRANSFERASE NON-CATALYTIC SUBUNIT"/>
    <property type="match status" value="1"/>
</dbReference>
<dbReference type="PANTHER" id="PTHR13107">
    <property type="entry name" value="N6-ADENOSINE-METHYLTRANSFERASE NON-CATALYTIC SUBUNIT"/>
    <property type="match status" value="1"/>
</dbReference>
<feature type="region of interest" description="Disordered" evidence="4">
    <location>
        <begin position="389"/>
        <end position="451"/>
    </location>
</feature>
<organism evidence="5 6">
    <name type="scientific">Tulasnella calospora MUT 4182</name>
    <dbReference type="NCBI Taxonomy" id="1051891"/>
    <lineage>
        <taxon>Eukaryota</taxon>
        <taxon>Fungi</taxon>
        <taxon>Dikarya</taxon>
        <taxon>Basidiomycota</taxon>
        <taxon>Agaricomycotina</taxon>
        <taxon>Agaricomycetes</taxon>
        <taxon>Cantharellales</taxon>
        <taxon>Tulasnellaceae</taxon>
        <taxon>Tulasnella</taxon>
    </lineage>
</organism>
<dbReference type="GO" id="GO:0008168">
    <property type="term" value="F:methyltransferase activity"/>
    <property type="evidence" value="ECO:0007669"/>
    <property type="project" value="InterPro"/>
</dbReference>
<evidence type="ECO:0000313" key="5">
    <source>
        <dbReference type="EMBL" id="KIO17447.1"/>
    </source>
</evidence>
<feature type="region of interest" description="Disordered" evidence="4">
    <location>
        <begin position="38"/>
        <end position="90"/>
    </location>
</feature>
<feature type="compositionally biased region" description="Pro residues" evidence="4">
    <location>
        <begin position="47"/>
        <end position="60"/>
    </location>
</feature>